<evidence type="ECO:0000313" key="1">
    <source>
        <dbReference type="EMBL" id="MDA4847463.1"/>
    </source>
</evidence>
<dbReference type="Pfam" id="PF11164">
    <property type="entry name" value="DUF2948"/>
    <property type="match status" value="1"/>
</dbReference>
<reference evidence="1" key="1">
    <citation type="submission" date="2022-11" db="EMBL/GenBank/DDBJ databases">
        <title>Hoeflea poritis sp. nov., isolated from scleractinian coral Porites lutea.</title>
        <authorList>
            <person name="Zhang G."/>
            <person name="Wei Q."/>
            <person name="Cai L."/>
        </authorList>
    </citation>
    <scope>NUCLEOTIDE SEQUENCE</scope>
    <source>
        <strain evidence="1">E7-10</strain>
    </source>
</reference>
<organism evidence="1 2">
    <name type="scientific">Hoeflea poritis</name>
    <dbReference type="NCBI Taxonomy" id="2993659"/>
    <lineage>
        <taxon>Bacteria</taxon>
        <taxon>Pseudomonadati</taxon>
        <taxon>Pseudomonadota</taxon>
        <taxon>Alphaproteobacteria</taxon>
        <taxon>Hyphomicrobiales</taxon>
        <taxon>Rhizobiaceae</taxon>
        <taxon>Hoeflea</taxon>
    </lineage>
</organism>
<dbReference type="EMBL" id="JAPJZH010000013">
    <property type="protein sequence ID" value="MDA4847463.1"/>
    <property type="molecule type" value="Genomic_DNA"/>
</dbReference>
<proteinExistence type="predicted"/>
<dbReference type="Proteomes" id="UP001148313">
    <property type="component" value="Unassembled WGS sequence"/>
</dbReference>
<keyword evidence="2" id="KW-1185">Reference proteome</keyword>
<name>A0ABT4VTZ9_9HYPH</name>
<evidence type="ECO:0000313" key="2">
    <source>
        <dbReference type="Proteomes" id="UP001148313"/>
    </source>
</evidence>
<protein>
    <submittedName>
        <fullName evidence="1">DUF2948 family protein</fullName>
    </submittedName>
</protein>
<gene>
    <name evidence="1" type="ORF">OOZ53_19030</name>
</gene>
<comment type="caution">
    <text evidence="1">The sequence shown here is derived from an EMBL/GenBank/DDBJ whole genome shotgun (WGS) entry which is preliminary data.</text>
</comment>
<dbReference type="InterPro" id="IPR021335">
    <property type="entry name" value="DUF2948"/>
</dbReference>
<accession>A0ABT4VTZ9</accession>
<dbReference type="RefSeq" id="WP_271091286.1">
    <property type="nucleotide sequence ID" value="NZ_JAPJZH010000013.1"/>
</dbReference>
<sequence length="148" mass="16642">MELLKLVALDKEDLSIISAYMQDAVFKTADLNYSARDRQFALVGNRFVWEDSGGKRKRSYERRRTALHFNRIGSVRSRGFKRSDDDAVLSLLAVNFVPGDDEPAGRIELIFSGDAAIEFDVECVEAQLSDLGAAWETEFRPAHPLSDV</sequence>